<accession>A0A318HBW3</accession>
<feature type="transmembrane region" description="Helical" evidence="1">
    <location>
        <begin position="415"/>
        <end position="433"/>
    </location>
</feature>
<feature type="transmembrane region" description="Helical" evidence="1">
    <location>
        <begin position="389"/>
        <end position="409"/>
    </location>
</feature>
<gene>
    <name evidence="2" type="ORF">C8E89_11642</name>
</gene>
<dbReference type="EMBL" id="QJJU01000016">
    <property type="protein sequence ID" value="PXX05732.1"/>
    <property type="molecule type" value="Genomic_DNA"/>
</dbReference>
<evidence type="ECO:0000313" key="3">
    <source>
        <dbReference type="Proteomes" id="UP000247781"/>
    </source>
</evidence>
<dbReference type="AlphaFoldDB" id="A0A318HBW3"/>
<evidence type="ECO:0000256" key="1">
    <source>
        <dbReference type="SAM" id="Phobius"/>
    </source>
</evidence>
<feature type="transmembrane region" description="Helical" evidence="1">
    <location>
        <begin position="276"/>
        <end position="295"/>
    </location>
</feature>
<name>A0A318HBW3_9MYCO</name>
<reference evidence="2 3" key="2">
    <citation type="submission" date="2018-06" db="EMBL/GenBank/DDBJ databases">
        <title>Sequencing of bacterial isolates from soil warming experiment in Harvard Forest, Massachusetts, USA.</title>
        <authorList>
            <person name="Deangelis K.PhD."/>
        </authorList>
    </citation>
    <scope>NUCLEOTIDE SEQUENCE [LARGE SCALE GENOMIC DNA]</scope>
    <source>
        <strain evidence="2 3">GAS496</strain>
    </source>
</reference>
<feature type="transmembrane region" description="Helical" evidence="1">
    <location>
        <begin position="363"/>
        <end position="382"/>
    </location>
</feature>
<sequence length="463" mass="50189">MLVWLVLDHLGTPMYAFVGLVALLVAVYIGLWHPLWLYWGFAFTLAGLPFGIVPGVHVPLYLLFAAAIVLAAVLYRSPERRFHRMETAVLILVAVAAVSVVVTSLSLGGIFQYGKWAIVTLAAVALMRLSNKDLERFGRIFVCVSAANALWGILIVTIDKTQKSFFILKPFGYDIARVEAGVRNGQDQLINWAYGPDGSRSIRLGGTWVAGNGAGLAFLIAMAICVLLFYGWRRNCMLLVLSVALLLTQSRQAIFTLFVALMLVAVLHPMRARDRWYAAGVFATLTVVAFSVPYIRARMLTSLSSSDPGGAARRASLSDFPSLLGGHWTFGLGWARPEFKSGAVSYALNIISNTPLLHVYRSGLLTGLAFVAVCLIGCVIAYRAMGFRSLPFALHGGVFIAFCLVALQLDHGAADVPQTTLCFSVLLAFLVYIDRSMRAEACKEPGRTNELAVAASPLGAHLG</sequence>
<feature type="transmembrane region" description="Helical" evidence="1">
    <location>
        <begin position="58"/>
        <end position="75"/>
    </location>
</feature>
<reference evidence="3" key="1">
    <citation type="submission" date="2018-05" db="EMBL/GenBank/DDBJ databases">
        <authorList>
            <person name="Deangelis K."/>
            <person name="Huntemann M."/>
            <person name="Clum A."/>
            <person name="Pillay M."/>
            <person name="Palaniappan K."/>
            <person name="Varghese N."/>
            <person name="Mikhailova N."/>
            <person name="Stamatis D."/>
            <person name="Reddy T."/>
            <person name="Daum C."/>
            <person name="Shapiro N."/>
            <person name="Ivanova N."/>
            <person name="Kyrpides N."/>
            <person name="Woyke T."/>
        </authorList>
    </citation>
    <scope>NUCLEOTIDE SEQUENCE [LARGE SCALE GENOMIC DNA]</scope>
    <source>
        <strain evidence="3">GAS496</strain>
    </source>
</reference>
<organism evidence="2 3">
    <name type="scientific">Mycolicibacterium moriokaense</name>
    <dbReference type="NCBI Taxonomy" id="39691"/>
    <lineage>
        <taxon>Bacteria</taxon>
        <taxon>Bacillati</taxon>
        <taxon>Actinomycetota</taxon>
        <taxon>Actinomycetes</taxon>
        <taxon>Mycobacteriales</taxon>
        <taxon>Mycobacteriaceae</taxon>
        <taxon>Mycolicibacterium</taxon>
    </lineage>
</organism>
<keyword evidence="1" id="KW-0812">Transmembrane</keyword>
<feature type="transmembrane region" description="Helical" evidence="1">
    <location>
        <begin position="12"/>
        <end position="29"/>
    </location>
</feature>
<feature type="transmembrane region" description="Helical" evidence="1">
    <location>
        <begin position="36"/>
        <end position="52"/>
    </location>
</feature>
<evidence type="ECO:0008006" key="4">
    <source>
        <dbReference type="Google" id="ProtNLM"/>
    </source>
</evidence>
<keyword evidence="1" id="KW-1133">Transmembrane helix</keyword>
<feature type="transmembrane region" description="Helical" evidence="1">
    <location>
        <begin position="87"/>
        <end position="107"/>
    </location>
</feature>
<keyword evidence="1" id="KW-0472">Membrane</keyword>
<feature type="transmembrane region" description="Helical" evidence="1">
    <location>
        <begin position="253"/>
        <end position="270"/>
    </location>
</feature>
<proteinExistence type="predicted"/>
<feature type="transmembrane region" description="Helical" evidence="1">
    <location>
        <begin position="213"/>
        <end position="232"/>
    </location>
</feature>
<evidence type="ECO:0000313" key="2">
    <source>
        <dbReference type="EMBL" id="PXX05732.1"/>
    </source>
</evidence>
<dbReference type="Proteomes" id="UP000247781">
    <property type="component" value="Unassembled WGS sequence"/>
</dbReference>
<comment type="caution">
    <text evidence="2">The sequence shown here is derived from an EMBL/GenBank/DDBJ whole genome shotgun (WGS) entry which is preliminary data.</text>
</comment>
<keyword evidence="3" id="KW-1185">Reference proteome</keyword>
<protein>
    <recommendedName>
        <fullName evidence="4">O-antigen ligase domain-containing protein</fullName>
    </recommendedName>
</protein>
<feature type="transmembrane region" description="Helical" evidence="1">
    <location>
        <begin position="137"/>
        <end position="158"/>
    </location>
</feature>